<dbReference type="Pfam" id="PF04526">
    <property type="entry name" value="DUF568"/>
    <property type="match status" value="1"/>
</dbReference>
<keyword evidence="4" id="KW-0249">Electron transport</keyword>
<feature type="compositionally biased region" description="Pro residues" evidence="6">
    <location>
        <begin position="198"/>
        <end position="207"/>
    </location>
</feature>
<evidence type="ECO:0000313" key="10">
    <source>
        <dbReference type="EMBL" id="KDO60892.1"/>
    </source>
</evidence>
<gene>
    <name evidence="10" type="ORF">CISIN_1g026437mg</name>
</gene>
<dbReference type="PANTHER" id="PTHR23130">
    <property type="entry name" value="CYTOCHROME B561 AND DOMON DOMAIN-CONTAINING PROTEIN"/>
    <property type="match status" value="1"/>
</dbReference>
<dbReference type="CDD" id="cd09629">
    <property type="entry name" value="DOMON_CIL1_like"/>
    <property type="match status" value="1"/>
</dbReference>
<dbReference type="PANTHER" id="PTHR23130:SF157">
    <property type="entry name" value="AUXIN-INDUCED IN ROOT CULTURES PROTEIN 12"/>
    <property type="match status" value="1"/>
</dbReference>
<sequence length="238" mass="25127">MALAVVLLSIWVLLISPAHSLTCTSQRLTNNKKPYDSCLDLPTLSSYLHYTYNATNSSLSIAFVSTPASPDGWVAWAINPTAKGMAGSQALIALKSSGSLVVKTYNIISYSNLTESKLSFQTWDLKAESGASGTTVIYGKLKVPEKAETLNQVWQVGAQVANGHPMKHEFKQANLQAKGPLNLVKKPGSLTPASAPTPGTPGSPGVPSPDRGGQSMIRANVVGLFMGLVLFLVTVSAL</sequence>
<feature type="domain" description="DOMON" evidence="9">
    <location>
        <begin position="44"/>
        <end position="157"/>
    </location>
</feature>
<organism evidence="10 11">
    <name type="scientific">Citrus sinensis</name>
    <name type="common">Sweet orange</name>
    <name type="synonym">Citrus aurantium var. sinensis</name>
    <dbReference type="NCBI Taxonomy" id="2711"/>
    <lineage>
        <taxon>Eukaryota</taxon>
        <taxon>Viridiplantae</taxon>
        <taxon>Streptophyta</taxon>
        <taxon>Embryophyta</taxon>
        <taxon>Tracheophyta</taxon>
        <taxon>Spermatophyta</taxon>
        <taxon>Magnoliopsida</taxon>
        <taxon>eudicotyledons</taxon>
        <taxon>Gunneridae</taxon>
        <taxon>Pentapetalae</taxon>
        <taxon>rosids</taxon>
        <taxon>malvids</taxon>
        <taxon>Sapindales</taxon>
        <taxon>Rutaceae</taxon>
        <taxon>Aurantioideae</taxon>
        <taxon>Citrus</taxon>
    </lineage>
</organism>
<keyword evidence="7" id="KW-0812">Transmembrane</keyword>
<feature type="signal peptide" evidence="8">
    <location>
        <begin position="1"/>
        <end position="20"/>
    </location>
</feature>
<dbReference type="STRING" id="2711.A0A067FBP5"/>
<dbReference type="GO" id="GO:0016020">
    <property type="term" value="C:membrane"/>
    <property type="evidence" value="ECO:0007669"/>
    <property type="project" value="UniProtKB-SubCell"/>
</dbReference>
<feature type="transmembrane region" description="Helical" evidence="7">
    <location>
        <begin position="217"/>
        <end position="237"/>
    </location>
</feature>
<comment type="subcellular location">
    <subcellularLocation>
        <location evidence="1">Membrane</location>
    </subcellularLocation>
</comment>
<evidence type="ECO:0000256" key="1">
    <source>
        <dbReference type="ARBA" id="ARBA00004370"/>
    </source>
</evidence>
<keyword evidence="7" id="KW-1133">Transmembrane helix</keyword>
<keyword evidence="5 7" id="KW-0472">Membrane</keyword>
<reference evidence="10 11" key="1">
    <citation type="submission" date="2014-04" db="EMBL/GenBank/DDBJ databases">
        <authorList>
            <consortium name="International Citrus Genome Consortium"/>
            <person name="Gmitter F."/>
            <person name="Chen C."/>
            <person name="Farmerie W."/>
            <person name="Harkins T."/>
            <person name="Desany B."/>
            <person name="Mohiuddin M."/>
            <person name="Kodira C."/>
            <person name="Borodovsky M."/>
            <person name="Lomsadze A."/>
            <person name="Burns P."/>
            <person name="Jenkins J."/>
            <person name="Prochnik S."/>
            <person name="Shu S."/>
            <person name="Chapman J."/>
            <person name="Pitluck S."/>
            <person name="Schmutz J."/>
            <person name="Rokhsar D."/>
        </authorList>
    </citation>
    <scope>NUCLEOTIDE SEQUENCE</scope>
</reference>
<evidence type="ECO:0000256" key="5">
    <source>
        <dbReference type="ARBA" id="ARBA00023136"/>
    </source>
</evidence>
<keyword evidence="3 8" id="KW-0732">Signal</keyword>
<evidence type="ECO:0000313" key="11">
    <source>
        <dbReference type="Proteomes" id="UP000027120"/>
    </source>
</evidence>
<evidence type="ECO:0000256" key="3">
    <source>
        <dbReference type="ARBA" id="ARBA00022729"/>
    </source>
</evidence>
<keyword evidence="11" id="KW-1185">Reference proteome</keyword>
<dbReference type="EMBL" id="KK784929">
    <property type="protein sequence ID" value="KDO60892.1"/>
    <property type="molecule type" value="Genomic_DNA"/>
</dbReference>
<evidence type="ECO:0000256" key="4">
    <source>
        <dbReference type="ARBA" id="ARBA00022982"/>
    </source>
</evidence>
<name>A0A067FBP5_CITSI</name>
<evidence type="ECO:0000256" key="6">
    <source>
        <dbReference type="SAM" id="MobiDB-lite"/>
    </source>
</evidence>
<dbReference type="InterPro" id="IPR045265">
    <property type="entry name" value="AIR12_DOMON"/>
</dbReference>
<accession>A0A067FBP5</accession>
<dbReference type="InterPro" id="IPR005018">
    <property type="entry name" value="DOMON_domain"/>
</dbReference>
<protein>
    <recommendedName>
        <fullName evidence="9">DOMON domain-containing protein</fullName>
    </recommendedName>
</protein>
<dbReference type="AlphaFoldDB" id="A0A067FBP5"/>
<evidence type="ECO:0000259" key="9">
    <source>
        <dbReference type="PROSITE" id="PS50836"/>
    </source>
</evidence>
<feature type="chain" id="PRO_5001640149" description="DOMON domain-containing protein" evidence="8">
    <location>
        <begin position="21"/>
        <end position="238"/>
    </location>
</feature>
<proteinExistence type="predicted"/>
<dbReference type="PROSITE" id="PS50836">
    <property type="entry name" value="DOMON"/>
    <property type="match status" value="1"/>
</dbReference>
<evidence type="ECO:0000256" key="8">
    <source>
        <dbReference type="SAM" id="SignalP"/>
    </source>
</evidence>
<keyword evidence="2" id="KW-0813">Transport</keyword>
<dbReference type="Proteomes" id="UP000027120">
    <property type="component" value="Unassembled WGS sequence"/>
</dbReference>
<evidence type="ECO:0000256" key="2">
    <source>
        <dbReference type="ARBA" id="ARBA00022448"/>
    </source>
</evidence>
<feature type="region of interest" description="Disordered" evidence="6">
    <location>
        <begin position="186"/>
        <end position="212"/>
    </location>
</feature>
<evidence type="ECO:0000256" key="7">
    <source>
        <dbReference type="SAM" id="Phobius"/>
    </source>
</evidence>